<dbReference type="Pfam" id="PF01494">
    <property type="entry name" value="FAD_binding_3"/>
    <property type="match status" value="1"/>
</dbReference>
<comment type="caution">
    <text evidence="6">The sequence shown here is derived from an EMBL/GenBank/DDBJ whole genome shotgun (WGS) entry which is preliminary data.</text>
</comment>
<keyword evidence="7" id="KW-1185">Reference proteome</keyword>
<dbReference type="Proteomes" id="UP001519332">
    <property type="component" value="Unassembled WGS sequence"/>
</dbReference>
<organism evidence="6 7">
    <name type="scientific">Kibdelosporangium banguiense</name>
    <dbReference type="NCBI Taxonomy" id="1365924"/>
    <lineage>
        <taxon>Bacteria</taxon>
        <taxon>Bacillati</taxon>
        <taxon>Actinomycetota</taxon>
        <taxon>Actinomycetes</taxon>
        <taxon>Pseudonocardiales</taxon>
        <taxon>Pseudonocardiaceae</taxon>
        <taxon>Kibdelosporangium</taxon>
    </lineage>
</organism>
<dbReference type="Gene3D" id="3.40.30.120">
    <property type="match status" value="1"/>
</dbReference>
<dbReference type="RefSeq" id="WP_209646190.1">
    <property type="nucleotide sequence ID" value="NZ_JAGINW010000001.1"/>
</dbReference>
<evidence type="ECO:0000313" key="6">
    <source>
        <dbReference type="EMBL" id="MBP2329389.1"/>
    </source>
</evidence>
<dbReference type="InterPro" id="IPR002938">
    <property type="entry name" value="FAD-bd"/>
</dbReference>
<reference evidence="6 7" key="1">
    <citation type="submission" date="2021-03" db="EMBL/GenBank/DDBJ databases">
        <title>Sequencing the genomes of 1000 actinobacteria strains.</title>
        <authorList>
            <person name="Klenk H.-P."/>
        </authorList>
    </citation>
    <scope>NUCLEOTIDE SEQUENCE [LARGE SCALE GENOMIC DNA]</scope>
    <source>
        <strain evidence="6 7">DSM 46670</strain>
    </source>
</reference>
<accession>A0ABS4TYB6</accession>
<dbReference type="PANTHER" id="PTHR43004:SF19">
    <property type="entry name" value="BINDING MONOOXYGENASE, PUTATIVE (JCVI)-RELATED"/>
    <property type="match status" value="1"/>
</dbReference>
<dbReference type="InterPro" id="IPR036249">
    <property type="entry name" value="Thioredoxin-like_sf"/>
</dbReference>
<sequence>MAKTVQVLVIGAGPTGLTLAAELALAGVSCRVLERRDERSPWSRAFGLLPRSLELLDIRGHAGDFVAAGLPWTLAPLGDGRSWLDYRCLDSPFPYMLVIPQSTTEELLENRAVKMGAEVVRGAQVTGMQQHTSGVSVEVTDEAGVHIEEADYVVGCDGIRSVTRSFAGIKFSGSPYDSSLIVADVALASPPEPEVHARTGRRGMVAVFPFGNGMYRLIVLDHERMKAGVDEPVTVAELTDSCLALLGFDPGIHSPEWMSRYRSEQRLSDTYRARRILLAGDAAHTHVPSGGQGLQTGIQDAMNLGWKLAGRVHGWASESVLDSYEAERLPIARATLRKTDMLYKFETSQSPPARALRWLSVRAAKLPPMEKAVVAQLSGFTLRYPKPRRDADHDLVGRRLPDATVRSRHNGSPARLYTAFHTGKFVLLDQSPGGICAAAVRAAWPDRVTIVEAGRTDRHDWPEAILVRPDGYVAWAGNSAATPDLRSVLGHWCGPAASTGHDRIR</sequence>
<gene>
    <name evidence="6" type="ORF">JOF56_009774</name>
</gene>
<dbReference type="Pfam" id="PF21274">
    <property type="entry name" value="Rng_hyd_C"/>
    <property type="match status" value="1"/>
</dbReference>
<dbReference type="SUPFAM" id="SSF52833">
    <property type="entry name" value="Thioredoxin-like"/>
    <property type="match status" value="1"/>
</dbReference>
<evidence type="ECO:0000256" key="3">
    <source>
        <dbReference type="ARBA" id="ARBA00022630"/>
    </source>
</evidence>
<dbReference type="SUPFAM" id="SSF51905">
    <property type="entry name" value="FAD/NAD(P)-binding domain"/>
    <property type="match status" value="1"/>
</dbReference>
<dbReference type="PRINTS" id="PR00420">
    <property type="entry name" value="RNGMNOXGNASE"/>
</dbReference>
<dbReference type="EMBL" id="JAGINW010000001">
    <property type="protein sequence ID" value="MBP2329389.1"/>
    <property type="molecule type" value="Genomic_DNA"/>
</dbReference>
<dbReference type="InterPro" id="IPR050641">
    <property type="entry name" value="RIFMO-like"/>
</dbReference>
<name>A0ABS4TYB6_9PSEU</name>
<keyword evidence="3" id="KW-0285">Flavoprotein</keyword>
<comment type="cofactor">
    <cofactor evidence="1">
        <name>FAD</name>
        <dbReference type="ChEBI" id="CHEBI:57692"/>
    </cofactor>
</comment>
<dbReference type="PANTHER" id="PTHR43004">
    <property type="entry name" value="TRK SYSTEM POTASSIUM UPTAKE PROTEIN"/>
    <property type="match status" value="1"/>
</dbReference>
<evidence type="ECO:0000256" key="4">
    <source>
        <dbReference type="ARBA" id="ARBA00022827"/>
    </source>
</evidence>
<dbReference type="InterPro" id="IPR036188">
    <property type="entry name" value="FAD/NAD-bd_sf"/>
</dbReference>
<evidence type="ECO:0000256" key="1">
    <source>
        <dbReference type="ARBA" id="ARBA00001974"/>
    </source>
</evidence>
<dbReference type="Gene3D" id="3.50.50.60">
    <property type="entry name" value="FAD/NAD(P)-binding domain"/>
    <property type="match status" value="1"/>
</dbReference>
<evidence type="ECO:0000256" key="2">
    <source>
        <dbReference type="ARBA" id="ARBA00007801"/>
    </source>
</evidence>
<proteinExistence type="inferred from homology"/>
<dbReference type="Gene3D" id="3.30.70.2450">
    <property type="match status" value="1"/>
</dbReference>
<protein>
    <submittedName>
        <fullName evidence="6">2-polyprenyl-6-methoxyphenol hydroxylase-like FAD-dependent oxidoreductase</fullName>
    </submittedName>
</protein>
<evidence type="ECO:0000259" key="5">
    <source>
        <dbReference type="Pfam" id="PF01494"/>
    </source>
</evidence>
<evidence type="ECO:0000313" key="7">
    <source>
        <dbReference type="Proteomes" id="UP001519332"/>
    </source>
</evidence>
<comment type="similarity">
    <text evidence="2">Belongs to the PheA/TfdB FAD monooxygenase family.</text>
</comment>
<feature type="domain" description="FAD-binding" evidence="5">
    <location>
        <begin position="5"/>
        <end position="338"/>
    </location>
</feature>
<keyword evidence="4" id="KW-0274">FAD</keyword>